<dbReference type="OMA" id="CRGVVWQ"/>
<dbReference type="PANTHER" id="PTHR36356:SF1">
    <property type="entry name" value="EXPRESSED PROTEIN"/>
    <property type="match status" value="1"/>
</dbReference>
<comment type="caution">
    <text evidence="1">The sequence shown here is derived from an EMBL/GenBank/DDBJ whole genome shotgun (WGS) entry which is preliminary data.</text>
</comment>
<organism evidence="1 2">
    <name type="scientific">Chara braunii</name>
    <name type="common">Braun's stonewort</name>
    <dbReference type="NCBI Taxonomy" id="69332"/>
    <lineage>
        <taxon>Eukaryota</taxon>
        <taxon>Viridiplantae</taxon>
        <taxon>Streptophyta</taxon>
        <taxon>Charophyceae</taxon>
        <taxon>Charales</taxon>
        <taxon>Characeae</taxon>
        <taxon>Chara</taxon>
    </lineage>
</organism>
<sequence>MVSRVFSSAAVSAARCSDSQCLLQIKDGETRVRLRPSCLLPCRHKPFVRIGGRTSSLCSSQLSLGSQQVHRRLFDTEWLAGRGSVGDPLLTLRRRRVVAEAANGRHHKFNGRAGFSSDDIQQRAAELTANVQRKVSEVADDLAQKARQLNREHDLTGKAQSAAESAKLRLEVLGDDLRRQFDRADRTYKLSATTRRAVDVVRDKFDQADQQYGLRQRFRNLVVDFNRNWPVYWRRLEEFAATPLGRLASFAVVGWLLLSGWIFTFFNIAAILFLWVLPIVIPLAMRFLTKSAVIQGTCPACGRPFTGPRNQVLVCQSCRGVVWQPREDFSGREESASRVIDIEVERD</sequence>
<dbReference type="GO" id="GO:0009507">
    <property type="term" value="C:chloroplast"/>
    <property type="evidence" value="ECO:0007669"/>
    <property type="project" value="TreeGrafter"/>
</dbReference>
<accession>A0A388KBS2</accession>
<dbReference type="PANTHER" id="PTHR36356">
    <property type="entry name" value="EXPRESSED PROTEIN"/>
    <property type="match status" value="1"/>
</dbReference>
<dbReference type="OrthoDB" id="2018506at2759"/>
<name>A0A388KBS2_CHABU</name>
<protein>
    <submittedName>
        <fullName evidence="1">Uncharacterized protein</fullName>
    </submittedName>
</protein>
<dbReference type="EMBL" id="BFEA01000088">
    <property type="protein sequence ID" value="GBG67508.1"/>
    <property type="molecule type" value="Genomic_DNA"/>
</dbReference>
<dbReference type="Proteomes" id="UP000265515">
    <property type="component" value="Unassembled WGS sequence"/>
</dbReference>
<gene>
    <name evidence="1" type="ORF">CBR_g642</name>
</gene>
<evidence type="ECO:0000313" key="2">
    <source>
        <dbReference type="Proteomes" id="UP000265515"/>
    </source>
</evidence>
<dbReference type="AlphaFoldDB" id="A0A388KBS2"/>
<dbReference type="Gramene" id="GBG67508">
    <property type="protein sequence ID" value="GBG67508"/>
    <property type="gene ID" value="CBR_g642"/>
</dbReference>
<evidence type="ECO:0000313" key="1">
    <source>
        <dbReference type="EMBL" id="GBG67508.1"/>
    </source>
</evidence>
<keyword evidence="2" id="KW-1185">Reference proteome</keyword>
<proteinExistence type="predicted"/>
<reference evidence="1 2" key="1">
    <citation type="journal article" date="2018" name="Cell">
        <title>The Chara Genome: Secondary Complexity and Implications for Plant Terrestrialization.</title>
        <authorList>
            <person name="Nishiyama T."/>
            <person name="Sakayama H."/>
            <person name="Vries J.D."/>
            <person name="Buschmann H."/>
            <person name="Saint-Marcoux D."/>
            <person name="Ullrich K.K."/>
            <person name="Haas F.B."/>
            <person name="Vanderstraeten L."/>
            <person name="Becker D."/>
            <person name="Lang D."/>
            <person name="Vosolsobe S."/>
            <person name="Rombauts S."/>
            <person name="Wilhelmsson P.K.I."/>
            <person name="Janitza P."/>
            <person name="Kern R."/>
            <person name="Heyl A."/>
            <person name="Rumpler F."/>
            <person name="Villalobos L.I.A.C."/>
            <person name="Clay J.M."/>
            <person name="Skokan R."/>
            <person name="Toyoda A."/>
            <person name="Suzuki Y."/>
            <person name="Kagoshima H."/>
            <person name="Schijlen E."/>
            <person name="Tajeshwar N."/>
            <person name="Catarino B."/>
            <person name="Hetherington A.J."/>
            <person name="Saltykova A."/>
            <person name="Bonnot C."/>
            <person name="Breuninger H."/>
            <person name="Symeonidi A."/>
            <person name="Radhakrishnan G.V."/>
            <person name="Van Nieuwerburgh F."/>
            <person name="Deforce D."/>
            <person name="Chang C."/>
            <person name="Karol K.G."/>
            <person name="Hedrich R."/>
            <person name="Ulvskov P."/>
            <person name="Glockner G."/>
            <person name="Delwiche C.F."/>
            <person name="Petrasek J."/>
            <person name="Van de Peer Y."/>
            <person name="Friml J."/>
            <person name="Beilby M."/>
            <person name="Dolan L."/>
            <person name="Kohara Y."/>
            <person name="Sugano S."/>
            <person name="Fujiyama A."/>
            <person name="Delaux P.-M."/>
            <person name="Quint M."/>
            <person name="TheiBen G."/>
            <person name="Hagemann M."/>
            <person name="Harholt J."/>
            <person name="Dunand C."/>
            <person name="Zachgo S."/>
            <person name="Langdale J."/>
            <person name="Maumus F."/>
            <person name="Straeten D.V.D."/>
            <person name="Gould S.B."/>
            <person name="Rensing S.A."/>
        </authorList>
    </citation>
    <scope>NUCLEOTIDE SEQUENCE [LARGE SCALE GENOMIC DNA]</scope>
    <source>
        <strain evidence="1 2">S276</strain>
    </source>
</reference>